<dbReference type="STRING" id="1936003.STSP2_01742"/>
<accession>A0A1U9NLF8</accession>
<organism evidence="2 3">
    <name type="scientific">Anaerohalosphaera lusitana</name>
    <dbReference type="NCBI Taxonomy" id="1936003"/>
    <lineage>
        <taxon>Bacteria</taxon>
        <taxon>Pseudomonadati</taxon>
        <taxon>Planctomycetota</taxon>
        <taxon>Phycisphaerae</taxon>
        <taxon>Sedimentisphaerales</taxon>
        <taxon>Anaerohalosphaeraceae</taxon>
        <taxon>Anaerohalosphaera</taxon>
    </lineage>
</organism>
<dbReference type="KEGG" id="alus:STSP2_01742"/>
<dbReference type="InterPro" id="IPR006675">
    <property type="entry name" value="HDIG_dom"/>
</dbReference>
<dbReference type="PANTHER" id="PTHR38659:SF2">
    <property type="entry name" value="HDIG DOMAIN PROTEIN"/>
    <property type="match status" value="1"/>
</dbReference>
<dbReference type="NCBIfam" id="TIGR00277">
    <property type="entry name" value="HDIG"/>
    <property type="match status" value="1"/>
</dbReference>
<protein>
    <submittedName>
        <fullName evidence="2">Putative domain HDIG</fullName>
    </submittedName>
</protein>
<evidence type="ECO:0000313" key="3">
    <source>
        <dbReference type="Proteomes" id="UP000189674"/>
    </source>
</evidence>
<reference evidence="3" key="1">
    <citation type="submission" date="2017-02" db="EMBL/GenBank/DDBJ databases">
        <title>Comparative genomics and description of representatives of a novel lineage of planctomycetes thriving in anoxic sediments.</title>
        <authorList>
            <person name="Spring S."/>
            <person name="Bunk B."/>
            <person name="Sproer C."/>
        </authorList>
    </citation>
    <scope>NUCLEOTIDE SEQUENCE [LARGE SCALE GENOMIC DNA]</scope>
    <source>
        <strain evidence="3">ST-NAGAB-D1</strain>
    </source>
</reference>
<gene>
    <name evidence="2" type="ORF">STSP2_01742</name>
</gene>
<evidence type="ECO:0000313" key="2">
    <source>
        <dbReference type="EMBL" id="AQT68574.1"/>
    </source>
</evidence>
<feature type="domain" description="HD" evidence="1">
    <location>
        <begin position="52"/>
        <end position="117"/>
    </location>
</feature>
<evidence type="ECO:0000259" key="1">
    <source>
        <dbReference type="Pfam" id="PF01966"/>
    </source>
</evidence>
<keyword evidence="3" id="KW-1185">Reference proteome</keyword>
<name>A0A1U9NLF8_9BACT</name>
<dbReference type="SUPFAM" id="SSF109604">
    <property type="entry name" value="HD-domain/PDEase-like"/>
    <property type="match status" value="1"/>
</dbReference>
<dbReference type="Gene3D" id="1.10.3210.10">
    <property type="entry name" value="Hypothetical protein af1432"/>
    <property type="match status" value="1"/>
</dbReference>
<sequence length="218" mass="25132">MQKKDLKIYASMRKLVTLVTEVLEIIMSDYTPTRDDALALFQKYNESESLTKHALAVEAVMRYFADKYGEDEEKWGVIGLIHDLDYEKFPDQHCEKTEEILRENNWPEDYIRAVLSHGWQQCTDIKPEHKMEKVLFATDELTGLITSTALVRPSRSVMDMKAKSVKKKFKDKSFAAKIDRDIIKQGAELLDMELSELMTETIMGMRTAAEELDLAGQN</sequence>
<dbReference type="EMBL" id="CP019791">
    <property type="protein sequence ID" value="AQT68574.1"/>
    <property type="molecule type" value="Genomic_DNA"/>
</dbReference>
<dbReference type="AlphaFoldDB" id="A0A1U9NLF8"/>
<dbReference type="PANTHER" id="PTHR38659">
    <property type="entry name" value="METAL-DEPENDENT PHOSPHOHYDROLASE"/>
    <property type="match status" value="1"/>
</dbReference>
<dbReference type="Proteomes" id="UP000189674">
    <property type="component" value="Chromosome"/>
</dbReference>
<proteinExistence type="predicted"/>
<dbReference type="InterPro" id="IPR006674">
    <property type="entry name" value="HD_domain"/>
</dbReference>
<dbReference type="Pfam" id="PF01966">
    <property type="entry name" value="HD"/>
    <property type="match status" value="1"/>
</dbReference>